<keyword evidence="1" id="KW-0175">Coiled coil</keyword>
<evidence type="ECO:0000256" key="1">
    <source>
        <dbReference type="SAM" id="Coils"/>
    </source>
</evidence>
<reference evidence="4 5" key="1">
    <citation type="submission" date="2012-04" db="EMBL/GenBank/DDBJ databases">
        <authorList>
            <person name="Genoscope - CEA"/>
        </authorList>
    </citation>
    <scope>NUCLEOTIDE SEQUENCE [LARGE SCALE GENOMIC DNA]</scope>
    <source>
        <strain evidence="4 5">9701</strain>
    </source>
</reference>
<dbReference type="InterPro" id="IPR036457">
    <property type="entry name" value="PPM-type-like_dom_sf"/>
</dbReference>
<comment type="caution">
    <text evidence="4">The sequence shown here is derived from an EMBL/GenBank/DDBJ whole genome shotgun (WGS) entry which is preliminary data.</text>
</comment>
<keyword evidence="2" id="KW-1133">Transmembrane helix</keyword>
<evidence type="ECO:0000259" key="3">
    <source>
        <dbReference type="Pfam" id="PF13672"/>
    </source>
</evidence>
<keyword evidence="2" id="KW-0472">Membrane</keyword>
<gene>
    <name evidence="4" type="ORF">MICAK_2320006</name>
</gene>
<dbReference type="InterPro" id="IPR001932">
    <property type="entry name" value="PPM-type_phosphatase-like_dom"/>
</dbReference>
<organism evidence="4 5">
    <name type="scientific">Microcystis aeruginosa PCC 9701</name>
    <dbReference type="NCBI Taxonomy" id="721123"/>
    <lineage>
        <taxon>Bacteria</taxon>
        <taxon>Bacillati</taxon>
        <taxon>Cyanobacteriota</taxon>
        <taxon>Cyanophyceae</taxon>
        <taxon>Oscillatoriophycideae</taxon>
        <taxon>Chroococcales</taxon>
        <taxon>Microcystaceae</taxon>
        <taxon>Microcystis</taxon>
    </lineage>
</organism>
<dbReference type="SUPFAM" id="SSF81606">
    <property type="entry name" value="PP2C-like"/>
    <property type="match status" value="1"/>
</dbReference>
<dbReference type="AlphaFoldDB" id="I4IPK8"/>
<dbReference type="Proteomes" id="UP000004047">
    <property type="component" value="Unassembled WGS sequence"/>
</dbReference>
<evidence type="ECO:0000313" key="4">
    <source>
        <dbReference type="EMBL" id="CCI36232.1"/>
    </source>
</evidence>
<sequence>MKENIPQLKWRCLGESVRGASHVRSGLPNQDAIRWFPESGIGLPLILAVSDGHGSAKSFRSDRGSRFAVETAIKVIQEFFLSSQSSDINFSALKDAAQRLLPPRLVNEWRKAVNKDLGLSENDEEKLTNKPNFTDEEKKILVDKDGEAAWQAVENNYFLAYGATVLAVLVTEFFIVYIQLGDGDILEVDSKGNTTRPLERDPNLIANETTSLCMNKAWNEFQVHIKLYPQGTPKEIPALILVSTDGYSNSFSTDEGFFKIGQDYRQMFKSNLTEEVRQKLEGFLQETSEKGSGDDITLGMIKRLETDDRDYLTDRVEDLDRKVILVEESNMRQQENISVFESKVKRLDNHQKKIDNKVVLVILGLIVTLPLSVISTALSVSLFFRLDGINAELKRQQQTENEMKLEINRIKIKQQPAKNTSEQSSFNRISTR</sequence>
<dbReference type="Gene3D" id="3.60.40.10">
    <property type="entry name" value="PPM-type phosphatase domain"/>
    <property type="match status" value="1"/>
</dbReference>
<protein>
    <recommendedName>
        <fullName evidence="3">PPM-type phosphatase domain-containing protein</fullName>
    </recommendedName>
</protein>
<dbReference type="EMBL" id="CAIQ01000149">
    <property type="protein sequence ID" value="CCI36232.1"/>
    <property type="molecule type" value="Genomic_DNA"/>
</dbReference>
<feature type="transmembrane region" description="Helical" evidence="2">
    <location>
        <begin position="358"/>
        <end position="384"/>
    </location>
</feature>
<dbReference type="Pfam" id="PF13672">
    <property type="entry name" value="PP2C_2"/>
    <property type="match status" value="1"/>
</dbReference>
<feature type="domain" description="PPM-type phosphatase" evidence="3">
    <location>
        <begin position="18"/>
        <end position="285"/>
    </location>
</feature>
<proteinExistence type="predicted"/>
<evidence type="ECO:0000313" key="5">
    <source>
        <dbReference type="Proteomes" id="UP000004047"/>
    </source>
</evidence>
<name>I4IPK8_MICAE</name>
<feature type="coiled-coil region" evidence="1">
    <location>
        <begin position="386"/>
        <end position="413"/>
    </location>
</feature>
<keyword evidence="2" id="KW-0812">Transmembrane</keyword>
<dbReference type="HOGENOM" id="CLU_052010_0_0_3"/>
<accession>I4IPK8</accession>
<evidence type="ECO:0000256" key="2">
    <source>
        <dbReference type="SAM" id="Phobius"/>
    </source>
</evidence>
<dbReference type="RefSeq" id="WP_004268025.1">
    <property type="nucleotide sequence ID" value="NZ_HE974183.1"/>
</dbReference>